<evidence type="ECO:0000313" key="1">
    <source>
        <dbReference type="EMBL" id="KAG0581717.1"/>
    </source>
</evidence>
<reference evidence="1" key="1">
    <citation type="submission" date="2020-06" db="EMBL/GenBank/DDBJ databases">
        <title>WGS assembly of Ceratodon purpureus strain R40.</title>
        <authorList>
            <person name="Carey S.B."/>
            <person name="Jenkins J."/>
            <person name="Shu S."/>
            <person name="Lovell J.T."/>
            <person name="Sreedasyam A."/>
            <person name="Maumus F."/>
            <person name="Tiley G.P."/>
            <person name="Fernandez-Pozo N."/>
            <person name="Barry K."/>
            <person name="Chen C."/>
            <person name="Wang M."/>
            <person name="Lipzen A."/>
            <person name="Daum C."/>
            <person name="Saski C.A."/>
            <person name="Payton A.C."/>
            <person name="Mcbreen J.C."/>
            <person name="Conrad R.E."/>
            <person name="Kollar L.M."/>
            <person name="Olsson S."/>
            <person name="Huttunen S."/>
            <person name="Landis J.B."/>
            <person name="Wickett N.J."/>
            <person name="Johnson M.G."/>
            <person name="Rensing S.A."/>
            <person name="Grimwood J."/>
            <person name="Schmutz J."/>
            <person name="Mcdaniel S.F."/>
        </authorList>
    </citation>
    <scope>NUCLEOTIDE SEQUENCE</scope>
    <source>
        <strain evidence="1">R40</strain>
    </source>
</reference>
<dbReference type="Proteomes" id="UP000822688">
    <property type="component" value="Chromosome 3"/>
</dbReference>
<organism evidence="1 2">
    <name type="scientific">Ceratodon purpureus</name>
    <name type="common">Fire moss</name>
    <name type="synonym">Dicranum purpureum</name>
    <dbReference type="NCBI Taxonomy" id="3225"/>
    <lineage>
        <taxon>Eukaryota</taxon>
        <taxon>Viridiplantae</taxon>
        <taxon>Streptophyta</taxon>
        <taxon>Embryophyta</taxon>
        <taxon>Bryophyta</taxon>
        <taxon>Bryophytina</taxon>
        <taxon>Bryopsida</taxon>
        <taxon>Dicranidae</taxon>
        <taxon>Pseudoditrichales</taxon>
        <taxon>Ditrichaceae</taxon>
        <taxon>Ceratodon</taxon>
    </lineage>
</organism>
<sequence>MKFTLVHFICRTTRCFRQLQYPLRSDCHYFVEPKREKGYLEPMLYTMEIGIY</sequence>
<protein>
    <submittedName>
        <fullName evidence="1">Uncharacterized protein</fullName>
    </submittedName>
</protein>
<accession>A0A8T0IFW3</accession>
<proteinExistence type="predicted"/>
<name>A0A8T0IFW3_CERPU</name>
<comment type="caution">
    <text evidence="1">The sequence shown here is derived from an EMBL/GenBank/DDBJ whole genome shotgun (WGS) entry which is preliminary data.</text>
</comment>
<gene>
    <name evidence="1" type="ORF">KC19_3G003000</name>
</gene>
<evidence type="ECO:0000313" key="2">
    <source>
        <dbReference type="Proteomes" id="UP000822688"/>
    </source>
</evidence>
<dbReference type="AlphaFoldDB" id="A0A8T0IFW3"/>
<keyword evidence="2" id="KW-1185">Reference proteome</keyword>
<dbReference type="EMBL" id="CM026423">
    <property type="protein sequence ID" value="KAG0581717.1"/>
    <property type="molecule type" value="Genomic_DNA"/>
</dbReference>